<dbReference type="SUPFAM" id="SSF46689">
    <property type="entry name" value="Homeodomain-like"/>
    <property type="match status" value="1"/>
</dbReference>
<dbReference type="InterPro" id="IPR041678">
    <property type="entry name" value="TetR_C_16"/>
</dbReference>
<proteinExistence type="predicted"/>
<evidence type="ECO:0000313" key="5">
    <source>
        <dbReference type="Proteomes" id="UP000678513"/>
    </source>
</evidence>
<dbReference type="Gene3D" id="1.10.357.10">
    <property type="entry name" value="Tetracycline Repressor, domain 2"/>
    <property type="match status" value="1"/>
</dbReference>
<dbReference type="Gene3D" id="1.10.10.60">
    <property type="entry name" value="Homeodomain-like"/>
    <property type="match status" value="1"/>
</dbReference>
<dbReference type="Pfam" id="PF17920">
    <property type="entry name" value="TetR_C_16"/>
    <property type="match status" value="1"/>
</dbReference>
<protein>
    <submittedName>
        <fullName evidence="4">TetR family transcriptional regulator</fullName>
    </submittedName>
</protein>
<name>A0ABX7Y221_9ACTN</name>
<dbReference type="SUPFAM" id="SSF48498">
    <property type="entry name" value="Tetracyclin repressor-like, C-terminal domain"/>
    <property type="match status" value="1"/>
</dbReference>
<evidence type="ECO:0000313" key="4">
    <source>
        <dbReference type="EMBL" id="QUC07142.1"/>
    </source>
</evidence>
<dbReference type="InterPro" id="IPR050109">
    <property type="entry name" value="HTH-type_TetR-like_transc_reg"/>
</dbReference>
<dbReference type="InterPro" id="IPR009057">
    <property type="entry name" value="Homeodomain-like_sf"/>
</dbReference>
<evidence type="ECO:0000256" key="1">
    <source>
        <dbReference type="ARBA" id="ARBA00023125"/>
    </source>
</evidence>
<dbReference type="PROSITE" id="PS50977">
    <property type="entry name" value="HTH_TETR_2"/>
    <property type="match status" value="1"/>
</dbReference>
<accession>A0ABX7Y221</accession>
<reference evidence="4 5" key="1">
    <citation type="submission" date="2021-03" db="EMBL/GenBank/DDBJ databases">
        <title>Human Oral Microbial Genomes.</title>
        <authorList>
            <person name="Johnston C.D."/>
            <person name="Chen T."/>
            <person name="Dewhirst F.E."/>
        </authorList>
    </citation>
    <scope>NUCLEOTIDE SEQUENCE [LARGE SCALE GENOMIC DNA]</scope>
    <source>
        <strain evidence="4 5">DSMZ 100122</strain>
    </source>
</reference>
<keyword evidence="5" id="KW-1185">Reference proteome</keyword>
<dbReference type="Pfam" id="PF00440">
    <property type="entry name" value="TetR_N"/>
    <property type="match status" value="1"/>
</dbReference>
<dbReference type="Proteomes" id="UP000678513">
    <property type="component" value="Chromosome"/>
</dbReference>
<dbReference type="PANTHER" id="PTHR30055">
    <property type="entry name" value="HTH-TYPE TRANSCRIPTIONAL REGULATOR RUTR"/>
    <property type="match status" value="1"/>
</dbReference>
<feature type="domain" description="HTH tetR-type" evidence="3">
    <location>
        <begin position="1"/>
        <end position="57"/>
    </location>
</feature>
<dbReference type="InterPro" id="IPR001647">
    <property type="entry name" value="HTH_TetR"/>
</dbReference>
<evidence type="ECO:0000259" key="3">
    <source>
        <dbReference type="PROSITE" id="PS50977"/>
    </source>
</evidence>
<evidence type="ECO:0000256" key="2">
    <source>
        <dbReference type="PROSITE-ProRule" id="PRU00335"/>
    </source>
</evidence>
<feature type="DNA-binding region" description="H-T-H motif" evidence="2">
    <location>
        <begin position="20"/>
        <end position="39"/>
    </location>
</feature>
<dbReference type="RefSeq" id="WP_212321378.1">
    <property type="nucleotide sequence ID" value="NZ_AP024463.1"/>
</dbReference>
<gene>
    <name evidence="4" type="ORF">J5A65_09275</name>
</gene>
<keyword evidence="1 2" id="KW-0238">DNA-binding</keyword>
<dbReference type="PANTHER" id="PTHR30055:SF235">
    <property type="entry name" value="TRANSCRIPTIONAL REGULATORY PROTEIN"/>
    <property type="match status" value="1"/>
</dbReference>
<dbReference type="PRINTS" id="PR00455">
    <property type="entry name" value="HTHTETR"/>
</dbReference>
<organism evidence="4 5">
    <name type="scientific">Arachnia rubra</name>
    <dbReference type="NCBI Taxonomy" id="1547448"/>
    <lineage>
        <taxon>Bacteria</taxon>
        <taxon>Bacillati</taxon>
        <taxon>Actinomycetota</taxon>
        <taxon>Actinomycetes</taxon>
        <taxon>Propionibacteriales</taxon>
        <taxon>Propionibacteriaceae</taxon>
        <taxon>Arachnia</taxon>
    </lineage>
</organism>
<sequence>MRLLQAAAGLFASRSFETVSTRAIAKEAGVDAALIHHYFGSKEGLFQAVLKSIIRPEDIEAEISISSRNSWGRELVHAVDRLWASPAAPAMKALLRRSLAGHSDLIRDFVTTTILNRIIPHLDCSEPERHLRASLAGSQLSGLVVARHIVGVEPLASLPSEEVTELIGPVIQHYLTGPLRVRDVLKIAETTSSITESSGKRPSNQPHTL</sequence>
<dbReference type="EMBL" id="CP072384">
    <property type="protein sequence ID" value="QUC07142.1"/>
    <property type="molecule type" value="Genomic_DNA"/>
</dbReference>
<dbReference type="InterPro" id="IPR036271">
    <property type="entry name" value="Tet_transcr_reg_TetR-rel_C_sf"/>
</dbReference>